<dbReference type="EMBL" id="BART01009675">
    <property type="protein sequence ID" value="GAG79518.1"/>
    <property type="molecule type" value="Genomic_DNA"/>
</dbReference>
<accession>X1B5U3</accession>
<evidence type="ECO:0000256" key="1">
    <source>
        <dbReference type="SAM" id="Phobius"/>
    </source>
</evidence>
<keyword evidence="1" id="KW-0812">Transmembrane</keyword>
<evidence type="ECO:0000313" key="2">
    <source>
        <dbReference type="EMBL" id="GAG79518.1"/>
    </source>
</evidence>
<sequence length="40" mass="4714">MPSILDRDYPRPIIIPGNPWPFYVVIAISIFLFLAFMIYL</sequence>
<name>X1B5U3_9ZZZZ</name>
<protein>
    <submittedName>
        <fullName evidence="2">Uncharacterized protein</fullName>
    </submittedName>
</protein>
<keyword evidence="1" id="KW-1133">Transmembrane helix</keyword>
<organism evidence="2">
    <name type="scientific">marine sediment metagenome</name>
    <dbReference type="NCBI Taxonomy" id="412755"/>
    <lineage>
        <taxon>unclassified sequences</taxon>
        <taxon>metagenomes</taxon>
        <taxon>ecological metagenomes</taxon>
    </lineage>
</organism>
<proteinExistence type="predicted"/>
<feature type="transmembrane region" description="Helical" evidence="1">
    <location>
        <begin position="20"/>
        <end position="39"/>
    </location>
</feature>
<keyword evidence="1" id="KW-0472">Membrane</keyword>
<gene>
    <name evidence="2" type="ORF">S01H4_21372</name>
</gene>
<comment type="caution">
    <text evidence="2">The sequence shown here is derived from an EMBL/GenBank/DDBJ whole genome shotgun (WGS) entry which is preliminary data.</text>
</comment>
<feature type="non-terminal residue" evidence="2">
    <location>
        <position position="40"/>
    </location>
</feature>
<reference evidence="2" key="1">
    <citation type="journal article" date="2014" name="Front. Microbiol.">
        <title>High frequency of phylogenetically diverse reductive dehalogenase-homologous genes in deep subseafloor sedimentary metagenomes.</title>
        <authorList>
            <person name="Kawai M."/>
            <person name="Futagami T."/>
            <person name="Toyoda A."/>
            <person name="Takaki Y."/>
            <person name="Nishi S."/>
            <person name="Hori S."/>
            <person name="Arai W."/>
            <person name="Tsubouchi T."/>
            <person name="Morono Y."/>
            <person name="Uchiyama I."/>
            <person name="Ito T."/>
            <person name="Fujiyama A."/>
            <person name="Inagaki F."/>
            <person name="Takami H."/>
        </authorList>
    </citation>
    <scope>NUCLEOTIDE SEQUENCE</scope>
    <source>
        <strain evidence="2">Expedition CK06-06</strain>
    </source>
</reference>
<dbReference type="AlphaFoldDB" id="X1B5U3"/>